<dbReference type="STRING" id="1141662.OOA_02792"/>
<dbReference type="Pfam" id="PF13464">
    <property type="entry name" value="RodZ_C"/>
    <property type="match status" value="1"/>
</dbReference>
<evidence type="ECO:0000313" key="4">
    <source>
        <dbReference type="EMBL" id="EKT64280.1"/>
    </source>
</evidence>
<dbReference type="PROSITE" id="PS50943">
    <property type="entry name" value="HTH_CROC1"/>
    <property type="match status" value="1"/>
</dbReference>
<sequence>MTIDNNTEQTPITVGKLLSQARERMGLTQEAVAERLCLKVSTVREIDEDIKPAGVEPTFLRGYMRLYARTVHVPESELAALLKPDESTPTYSVTPMQSYSLGKKRKKREGWLMKLTWLIAIVLIAMVGVWWWQDHQVQKNELVTMANQNDLILSQQDDAANQVELSNSPTDNQTPLASSAAPILDDSSLTLSSTQTEEPQTEESQPVRTVPLPNAPNSMVAIDRTLSTETAAPAPVAKDMLVLNFKGQCWLEIRDASNKILFSGTKNNGDKLELEGKLPYSLNIGAPSHVDVQLNGNTVDLSRFIKANRPAKLKIPEA</sequence>
<reference evidence="4 5" key="1">
    <citation type="journal article" date="2012" name="BMC Genomics">
        <title>Comparative genomics of bacteria in the genus Providencia isolated from wild Drosophila melanogaster.</title>
        <authorList>
            <person name="Galac M.R."/>
            <person name="Lazzaro B.P."/>
        </authorList>
    </citation>
    <scope>NUCLEOTIDE SEQUENCE [LARGE SCALE GENOMIC DNA]</scope>
    <source>
        <strain evidence="4 5">DSM 19968</strain>
    </source>
</reference>
<evidence type="ECO:0000313" key="5">
    <source>
        <dbReference type="Proteomes" id="UP000009336"/>
    </source>
</evidence>
<dbReference type="InterPro" id="IPR025194">
    <property type="entry name" value="RodZ-like_C"/>
</dbReference>
<dbReference type="InterPro" id="IPR010982">
    <property type="entry name" value="Lambda_DNA-bd_dom_sf"/>
</dbReference>
<protein>
    <submittedName>
        <fullName evidence="4">Cytoskeletal protein RodZ</fullName>
    </submittedName>
</protein>
<dbReference type="CDD" id="cd00093">
    <property type="entry name" value="HTH_XRE"/>
    <property type="match status" value="1"/>
</dbReference>
<keyword evidence="2" id="KW-0472">Membrane</keyword>
<dbReference type="InterPro" id="IPR001387">
    <property type="entry name" value="Cro/C1-type_HTH"/>
</dbReference>
<accession>K8X776</accession>
<dbReference type="OrthoDB" id="9790252at2"/>
<feature type="compositionally biased region" description="Low complexity" evidence="1">
    <location>
        <begin position="190"/>
        <end position="206"/>
    </location>
</feature>
<keyword evidence="5" id="KW-1185">Reference proteome</keyword>
<evidence type="ECO:0000259" key="3">
    <source>
        <dbReference type="PROSITE" id="PS50943"/>
    </source>
</evidence>
<proteinExistence type="predicted"/>
<dbReference type="PANTHER" id="PTHR34475">
    <property type="match status" value="1"/>
</dbReference>
<dbReference type="AlphaFoldDB" id="K8X776"/>
<dbReference type="NCBIfam" id="NF008109">
    <property type="entry name" value="PRK10856.1"/>
    <property type="match status" value="1"/>
</dbReference>
<dbReference type="Gene3D" id="1.10.260.40">
    <property type="entry name" value="lambda repressor-like DNA-binding domains"/>
    <property type="match status" value="1"/>
</dbReference>
<organism evidence="4 5">
    <name type="scientific">Providencia burhodogranariea DSM 19968</name>
    <dbReference type="NCBI Taxonomy" id="1141662"/>
    <lineage>
        <taxon>Bacteria</taxon>
        <taxon>Pseudomonadati</taxon>
        <taxon>Pseudomonadota</taxon>
        <taxon>Gammaproteobacteria</taxon>
        <taxon>Enterobacterales</taxon>
        <taxon>Morganellaceae</taxon>
        <taxon>Providencia</taxon>
    </lineage>
</organism>
<dbReference type="Pfam" id="PF13413">
    <property type="entry name" value="HTH_25"/>
    <property type="match status" value="1"/>
</dbReference>
<dbReference type="eggNOG" id="COG1426">
    <property type="taxonomic scope" value="Bacteria"/>
</dbReference>
<dbReference type="GO" id="GO:0003677">
    <property type="term" value="F:DNA binding"/>
    <property type="evidence" value="ECO:0007669"/>
    <property type="project" value="InterPro"/>
</dbReference>
<dbReference type="PANTHER" id="PTHR34475:SF1">
    <property type="entry name" value="CYTOSKELETON PROTEIN RODZ"/>
    <property type="match status" value="1"/>
</dbReference>
<gene>
    <name evidence="4" type="ORF">OOA_02792</name>
</gene>
<feature type="domain" description="HTH cro/C1-type" evidence="3">
    <location>
        <begin position="18"/>
        <end position="46"/>
    </location>
</feature>
<evidence type="ECO:0000256" key="1">
    <source>
        <dbReference type="SAM" id="MobiDB-lite"/>
    </source>
</evidence>
<feature type="region of interest" description="Disordered" evidence="1">
    <location>
        <begin position="190"/>
        <end position="216"/>
    </location>
</feature>
<dbReference type="SUPFAM" id="SSF47413">
    <property type="entry name" value="lambda repressor-like DNA-binding domains"/>
    <property type="match status" value="1"/>
</dbReference>
<dbReference type="RefSeq" id="WP_008910604.1">
    <property type="nucleotide sequence ID" value="NZ_KB233222.1"/>
</dbReference>
<keyword evidence="2" id="KW-1133">Transmembrane helix</keyword>
<dbReference type="Proteomes" id="UP000009336">
    <property type="component" value="Unassembled WGS sequence"/>
</dbReference>
<dbReference type="PATRIC" id="fig|1141662.3.peg.564"/>
<comment type="caution">
    <text evidence="4">The sequence shown here is derived from an EMBL/GenBank/DDBJ whole genome shotgun (WGS) entry which is preliminary data.</text>
</comment>
<evidence type="ECO:0000256" key="2">
    <source>
        <dbReference type="SAM" id="Phobius"/>
    </source>
</evidence>
<dbReference type="EMBL" id="AKKL01000011">
    <property type="protein sequence ID" value="EKT64280.1"/>
    <property type="molecule type" value="Genomic_DNA"/>
</dbReference>
<keyword evidence="2" id="KW-0812">Transmembrane</keyword>
<dbReference type="HOGENOM" id="CLU_047530_3_1_6"/>
<dbReference type="InterPro" id="IPR050400">
    <property type="entry name" value="Bact_Cytoskel_RodZ"/>
</dbReference>
<name>K8X776_9GAMM</name>
<feature type="transmembrane region" description="Helical" evidence="2">
    <location>
        <begin position="111"/>
        <end position="132"/>
    </location>
</feature>